<dbReference type="NCBIfam" id="TIGR03083">
    <property type="entry name" value="maleylpyruvate isomerase family mycothiol-dependent enzyme"/>
    <property type="match status" value="1"/>
</dbReference>
<dbReference type="InterPro" id="IPR024344">
    <property type="entry name" value="MDMPI_metal-binding"/>
</dbReference>
<dbReference type="InterPro" id="IPR017517">
    <property type="entry name" value="Maleyloyr_isom"/>
</dbReference>
<organism evidence="2 3">
    <name type="scientific">Streptomyces aurantiacus JA 4570</name>
    <dbReference type="NCBI Taxonomy" id="1286094"/>
    <lineage>
        <taxon>Bacteria</taxon>
        <taxon>Bacillati</taxon>
        <taxon>Actinomycetota</taxon>
        <taxon>Actinomycetes</taxon>
        <taxon>Kitasatosporales</taxon>
        <taxon>Streptomycetaceae</taxon>
        <taxon>Streptomyces</taxon>
        <taxon>Streptomyces aurantiacus group</taxon>
    </lineage>
</organism>
<dbReference type="Gene3D" id="1.20.120.450">
    <property type="entry name" value="dinb family like domain"/>
    <property type="match status" value="1"/>
</dbReference>
<evidence type="ECO:0000313" key="2">
    <source>
        <dbReference type="EMBL" id="EPH40806.1"/>
    </source>
</evidence>
<sequence length="241" mass="26353">MVNSLMAPDELMPRVSQAHARLLELADQLDDRQKDAASALPGWSRGHVLAHLAGNARAFDRQARAALRGEDVDLYDGGQAERDRSIERGAARPLAELYEELSLAQRALEDTWGLLTAADWRRAVRFRHATVLDTALARWREAEIHAVDLGVGHRPRDWPVAFALHALDFLAARAPAGTRLVLRATDDEFTQVLGRGATVEVSGAVRDLAAWLAGRGVDDRLRTTGSALPELGPWPPDPADS</sequence>
<proteinExistence type="predicted"/>
<dbReference type="SUPFAM" id="SSF55718">
    <property type="entry name" value="SCP-like"/>
    <property type="match status" value="1"/>
</dbReference>
<dbReference type="Gene3D" id="3.30.1050.20">
    <property type="match status" value="1"/>
</dbReference>
<evidence type="ECO:0000259" key="1">
    <source>
        <dbReference type="Pfam" id="PF11716"/>
    </source>
</evidence>
<feature type="domain" description="Mycothiol-dependent maleylpyruvate isomerase metal-binding" evidence="1">
    <location>
        <begin position="16"/>
        <end position="149"/>
    </location>
</feature>
<dbReference type="InterPro" id="IPR034660">
    <property type="entry name" value="DinB/YfiT-like"/>
</dbReference>
<accession>S3ZAQ5</accession>
<protein>
    <recommendedName>
        <fullName evidence="1">Mycothiol-dependent maleylpyruvate isomerase metal-binding domain-containing protein</fullName>
    </recommendedName>
</protein>
<dbReference type="Proteomes" id="UP000014629">
    <property type="component" value="Unassembled WGS sequence"/>
</dbReference>
<evidence type="ECO:0000313" key="3">
    <source>
        <dbReference type="Proteomes" id="UP000014629"/>
    </source>
</evidence>
<dbReference type="EMBL" id="AOPZ01000362">
    <property type="protein sequence ID" value="EPH40806.1"/>
    <property type="molecule type" value="Genomic_DNA"/>
</dbReference>
<dbReference type="Pfam" id="PF11716">
    <property type="entry name" value="MDMPI_N"/>
    <property type="match status" value="1"/>
</dbReference>
<comment type="caution">
    <text evidence="2">The sequence shown here is derived from an EMBL/GenBank/DDBJ whole genome shotgun (WGS) entry which is preliminary data.</text>
</comment>
<keyword evidence="3" id="KW-1185">Reference proteome</keyword>
<reference evidence="2 3" key="1">
    <citation type="submission" date="2013-02" db="EMBL/GenBank/DDBJ databases">
        <title>Draft Genome Sequence of Streptomyces aurantiacus, Which Produces Setomimycin.</title>
        <authorList>
            <person name="Gruening B.A."/>
            <person name="Praeg A."/>
            <person name="Erxleben A."/>
            <person name="Guenther S."/>
            <person name="Mueller M."/>
        </authorList>
    </citation>
    <scope>NUCLEOTIDE SEQUENCE [LARGE SCALE GENOMIC DNA]</scope>
    <source>
        <strain evidence="2 3">JA 4570</strain>
    </source>
</reference>
<dbReference type="GO" id="GO:0046872">
    <property type="term" value="F:metal ion binding"/>
    <property type="evidence" value="ECO:0007669"/>
    <property type="project" value="InterPro"/>
</dbReference>
<name>S3ZAQ5_9ACTN</name>
<dbReference type="SUPFAM" id="SSF109854">
    <property type="entry name" value="DinB/YfiT-like putative metalloenzymes"/>
    <property type="match status" value="1"/>
</dbReference>
<gene>
    <name evidence="2" type="ORF">STRAU_6130</name>
</gene>
<dbReference type="InterPro" id="IPR036527">
    <property type="entry name" value="SCP2_sterol-bd_dom_sf"/>
</dbReference>
<dbReference type="PATRIC" id="fig|1286094.4.peg.6057"/>
<dbReference type="AlphaFoldDB" id="S3ZAQ5"/>